<dbReference type="Gene3D" id="1.10.510.10">
    <property type="entry name" value="Transferase(Phosphotransferase) domain 1"/>
    <property type="match status" value="1"/>
</dbReference>
<reference evidence="3" key="1">
    <citation type="submission" date="2018-11" db="EMBL/GenBank/DDBJ databases">
        <title>A distinct lineage of giant viruses engineers rhodopsin photosystems in predatory marine eukaryotes.</title>
        <authorList>
            <person name="Needham D.M."/>
            <person name="Yoshizawa S."/>
            <person name="Hosaka T."/>
            <person name="Poirier C."/>
            <person name="Choi C.-J."/>
            <person name="Hehenberger E."/>
            <person name="Irwin N.A.T."/>
            <person name="Wilken S."/>
            <person name="Yung C.-M."/>
            <person name="Bachy C."/>
            <person name="Kurihara R."/>
            <person name="Nakajima Y."/>
            <person name="Kojima K."/>
            <person name="Kimura-Someya T."/>
            <person name="Leonard G."/>
            <person name="Malmstrom R.R."/>
            <person name="Mende D."/>
            <person name="Olson D.K."/>
            <person name="Sudo Y."/>
            <person name="Sudek S."/>
            <person name="Richards T.A."/>
            <person name="DeLong E.F."/>
            <person name="Keeling P.J."/>
            <person name="Santoro A.E."/>
            <person name="Shirouzu M."/>
            <person name="Iwasaki W."/>
            <person name="Worden A.Z."/>
        </authorList>
    </citation>
    <scope>NUCLEOTIDE SEQUENCE</scope>
</reference>
<protein>
    <recommendedName>
        <fullName evidence="2">Protein kinase domain-containing protein</fullName>
    </recommendedName>
</protein>
<accession>A0A5B8IPL5</accession>
<evidence type="ECO:0000313" key="3">
    <source>
        <dbReference type="EMBL" id="QDY52081.1"/>
    </source>
</evidence>
<evidence type="ECO:0000256" key="1">
    <source>
        <dbReference type="SAM" id="Phobius"/>
    </source>
</evidence>
<dbReference type="PANTHER" id="PTHR24419">
    <property type="entry name" value="INTERLEUKIN-1 RECEPTOR-ASSOCIATED KINASE"/>
    <property type="match status" value="1"/>
</dbReference>
<keyword evidence="1" id="KW-0812">Transmembrane</keyword>
<dbReference type="InterPro" id="IPR000719">
    <property type="entry name" value="Prot_kinase_dom"/>
</dbReference>
<dbReference type="GO" id="GO:0035556">
    <property type="term" value="P:intracellular signal transduction"/>
    <property type="evidence" value="ECO:0007669"/>
    <property type="project" value="TreeGrafter"/>
</dbReference>
<dbReference type="PANTHER" id="PTHR24419:SF18">
    <property type="entry name" value="SERINE_THREONINE-PROTEIN KINASE HASPIN"/>
    <property type="match status" value="1"/>
</dbReference>
<keyword evidence="1" id="KW-0472">Membrane</keyword>
<keyword evidence="1" id="KW-1133">Transmembrane helix</keyword>
<sequence>MVKKYTKKYDKKYNKNTKKKTSRLTRAQLIKKINKSFNCNLLNLDMNLKKIGEGVSNYVLSGCLDTECKNKLAFRIMGISNDYVFDETHPVNYEILLYHKINKLIDNNINPHAIYLYRSLLCDHQELFRNFDKSITYKIFDGVRKQEINKKVKILILEFAKFGTIGGFINSNINKLIHFKVLFFQVMSMLITLQYYIPNFIHGDLHSNNTIIQKDLLGYRLKELRSGNKKYVKYRIFEQNFYIPWYGFSAKIFDFDLSSSLELKNAKMGEKFVKIHGITNKPNPVFDYHLFLNGLLHNRNKYDNPNIPQEVFEFFQEQVPEKYRGWTTQYCSYGRLTNYKVTGDSENTLLIPSDIQTPAEVILGHPFFDEFRKLPKDGKVIKVYNSKIPPKNKLKNFKGYFGMFKN</sequence>
<dbReference type="EMBL" id="MK250087">
    <property type="protein sequence ID" value="QDY52081.1"/>
    <property type="molecule type" value="Genomic_DNA"/>
</dbReference>
<feature type="transmembrane region" description="Helical" evidence="1">
    <location>
        <begin position="177"/>
        <end position="197"/>
    </location>
</feature>
<gene>
    <name evidence="3" type="ORF">3_60</name>
</gene>
<dbReference type="GO" id="GO:0005524">
    <property type="term" value="F:ATP binding"/>
    <property type="evidence" value="ECO:0007669"/>
    <property type="project" value="InterPro"/>
</dbReference>
<dbReference type="PROSITE" id="PS50011">
    <property type="entry name" value="PROTEIN_KINASE_DOM"/>
    <property type="match status" value="1"/>
</dbReference>
<name>A0A5B8IPL5_9VIRU</name>
<feature type="domain" description="Protein kinase" evidence="2">
    <location>
        <begin position="45"/>
        <end position="368"/>
    </location>
</feature>
<organism evidence="3">
    <name type="scientific">Mimiviridae sp. ChoanoV1</name>
    <dbReference type="NCBI Taxonomy" id="2596887"/>
    <lineage>
        <taxon>Viruses</taxon>
        <taxon>Varidnaviria</taxon>
        <taxon>Bamfordvirae</taxon>
        <taxon>Nucleocytoviricota</taxon>
        <taxon>Megaviricetes</taxon>
        <taxon>Imitervirales</taxon>
        <taxon>Schizomimiviridae</taxon>
    </lineage>
</organism>
<dbReference type="GO" id="GO:0072354">
    <property type="term" value="F:histone H3T3 kinase activity"/>
    <property type="evidence" value="ECO:0007669"/>
    <property type="project" value="TreeGrafter"/>
</dbReference>
<proteinExistence type="predicted"/>
<evidence type="ECO:0000259" key="2">
    <source>
        <dbReference type="PROSITE" id="PS50011"/>
    </source>
</evidence>